<dbReference type="EC" id="1.2.7.3" evidence="2"/>
<dbReference type="Gene3D" id="3.30.70.20">
    <property type="match status" value="1"/>
</dbReference>
<organism evidence="2 3">
    <name type="scientific">Methanocaldococcus lauensis</name>
    <dbReference type="NCBI Taxonomy" id="2546128"/>
    <lineage>
        <taxon>Archaea</taxon>
        <taxon>Methanobacteriati</taxon>
        <taxon>Methanobacteriota</taxon>
        <taxon>Methanomada group</taxon>
        <taxon>Methanococci</taxon>
        <taxon>Methanococcales</taxon>
        <taxon>Methanocaldococcaceae</taxon>
        <taxon>Methanocaldococcus</taxon>
    </lineage>
</organism>
<accession>A0A8D6SV63</accession>
<evidence type="ECO:0000259" key="1">
    <source>
        <dbReference type="Pfam" id="PF12838"/>
    </source>
</evidence>
<dbReference type="Proteomes" id="UP000679213">
    <property type="component" value="Chromosome I"/>
</dbReference>
<dbReference type="Pfam" id="PF12838">
    <property type="entry name" value="Fer4_7"/>
    <property type="match status" value="1"/>
</dbReference>
<accession>A0A8D6Q212</accession>
<reference evidence="2 3" key="1">
    <citation type="submission" date="2020-04" db="EMBL/GenBank/DDBJ databases">
        <authorList>
            <consortium name="Genoscope - CEA"/>
            <person name="William W."/>
        </authorList>
    </citation>
    <scope>NUCLEOTIDE SEQUENCE [LARGE SCALE GENOMIC DNA]</scope>
    <source>
        <strain evidence="2 3">SG7</strain>
    </source>
</reference>
<gene>
    <name evidence="2" type="ORF">MLAUSG7_0147</name>
</gene>
<dbReference type="AlphaFoldDB" id="A0A8D6SV63"/>
<evidence type="ECO:0000313" key="2">
    <source>
        <dbReference type="EMBL" id="CAB3287326.1"/>
    </source>
</evidence>
<evidence type="ECO:0000313" key="3">
    <source>
        <dbReference type="Proteomes" id="UP000679213"/>
    </source>
</evidence>
<proteinExistence type="predicted"/>
<dbReference type="KEGG" id="mesg:MLAUSG7_0147"/>
<dbReference type="InterPro" id="IPR017896">
    <property type="entry name" value="4Fe4S_Fe-S-bd"/>
</dbReference>
<keyword evidence="2" id="KW-0560">Oxidoreductase</keyword>
<dbReference type="PANTHER" id="PTHR43122:SF1">
    <property type="entry name" value="IRON-SULFUR-BINDING PROTEIN"/>
    <property type="match status" value="1"/>
</dbReference>
<dbReference type="PANTHER" id="PTHR43122">
    <property type="entry name" value="FERREDOXIN SUBUNIT OF PYRUVATE:FLAVODOXIN OXIDOREDUCTASE-RELATED"/>
    <property type="match status" value="1"/>
</dbReference>
<name>A0A8D6SV63_9EURY</name>
<dbReference type="InterPro" id="IPR017900">
    <property type="entry name" value="4Fe4S_Fe_S_CS"/>
</dbReference>
<dbReference type="SUPFAM" id="SSF54862">
    <property type="entry name" value="4Fe-4S ferredoxins"/>
    <property type="match status" value="1"/>
</dbReference>
<feature type="domain" description="4Fe-4S ferredoxin-type" evidence="1">
    <location>
        <begin position="12"/>
        <end position="63"/>
    </location>
</feature>
<dbReference type="PROSITE" id="PS00198">
    <property type="entry name" value="4FE4S_FER_1"/>
    <property type="match status" value="2"/>
</dbReference>
<protein>
    <submittedName>
        <fullName evidence="2">Putative 2-oxoglutarate oxidoreductase, delta subunit</fullName>
        <ecNumber evidence="2">1.2.7.3</ecNumber>
    </submittedName>
</protein>
<keyword evidence="3" id="KW-1185">Reference proteome</keyword>
<sequence>MKVDIKINEDFCKGCEICIVVCPKKVYEKSKKLNKRGVYPPIPVNADKCTLCNLCILQCPDQAISIDVQK</sequence>
<dbReference type="GO" id="GO:0047553">
    <property type="term" value="F:2-oxoglutarate synthase activity"/>
    <property type="evidence" value="ECO:0007669"/>
    <property type="project" value="UniProtKB-EC"/>
</dbReference>
<dbReference type="EMBL" id="LR792632">
    <property type="protein sequence ID" value="CAB3287326.1"/>
    <property type="molecule type" value="Genomic_DNA"/>
</dbReference>